<dbReference type="KEGG" id="mgin:FRZ54_10545"/>
<protein>
    <submittedName>
        <fullName evidence="2">Uncharacterized protein</fullName>
    </submittedName>
</protein>
<evidence type="ECO:0000313" key="2">
    <source>
        <dbReference type="EMBL" id="QEC62998.1"/>
    </source>
</evidence>
<keyword evidence="3" id="KW-1185">Reference proteome</keyword>
<proteinExistence type="predicted"/>
<sequence length="307" mass="35031">MSESGNGNNNKVNRKTVKAKGVVKPKAERPKPKAASDAIQHKTDAENKPTSTQPAPAGLPTENMEVHHHPQLEHKPKAWKEYLLEGLMIFIAVMMGFISENIREYISDNEHVNQLTAQLVRDLEADTARLKEDYNGEAKMMRKTDTLFRLLQQPMGKADLRKIQQLIADSHSLWLFKPSGGAMAAIKNELRLKQFSNSKIIGYIANYEGHASLEHTAEEIALQYQRNFTDVFMRQHFTPANLDAAFNHFPVSDQMRDLKQQDLTQLAADLVLIRINIDEMIRHNRSLMDDANGLLHYVIDRYHPEVE</sequence>
<organism evidence="2 3">
    <name type="scientific">Mucilaginibacter ginsenosidivorans</name>
    <dbReference type="NCBI Taxonomy" id="398053"/>
    <lineage>
        <taxon>Bacteria</taxon>
        <taxon>Pseudomonadati</taxon>
        <taxon>Bacteroidota</taxon>
        <taxon>Sphingobacteriia</taxon>
        <taxon>Sphingobacteriales</taxon>
        <taxon>Sphingobacteriaceae</taxon>
        <taxon>Mucilaginibacter</taxon>
    </lineage>
</organism>
<dbReference type="RefSeq" id="WP_147031574.1">
    <property type="nucleotide sequence ID" value="NZ_CP042436.1"/>
</dbReference>
<dbReference type="AlphaFoldDB" id="A0A5B8UVS9"/>
<accession>A0A5B8UVS9</accession>
<evidence type="ECO:0000313" key="3">
    <source>
        <dbReference type="Proteomes" id="UP000321479"/>
    </source>
</evidence>
<name>A0A5B8UVS9_9SPHI</name>
<dbReference type="EMBL" id="CP042436">
    <property type="protein sequence ID" value="QEC62998.1"/>
    <property type="molecule type" value="Genomic_DNA"/>
</dbReference>
<gene>
    <name evidence="2" type="ORF">FRZ54_10545</name>
</gene>
<feature type="region of interest" description="Disordered" evidence="1">
    <location>
        <begin position="1"/>
        <end position="72"/>
    </location>
</feature>
<reference evidence="2 3" key="1">
    <citation type="journal article" date="2017" name="Curr. Microbiol.">
        <title>Mucilaginibacter ginsenosidivorans sp. nov., Isolated from Soil of Ginseng Field.</title>
        <authorList>
            <person name="Kim M.M."/>
            <person name="Siddiqi M.Z."/>
            <person name="Im W.T."/>
        </authorList>
    </citation>
    <scope>NUCLEOTIDE SEQUENCE [LARGE SCALE GENOMIC DNA]</scope>
    <source>
        <strain evidence="2 3">Gsoil 3017</strain>
    </source>
</reference>
<dbReference type="Proteomes" id="UP000321479">
    <property type="component" value="Chromosome"/>
</dbReference>
<evidence type="ECO:0000256" key="1">
    <source>
        <dbReference type="SAM" id="MobiDB-lite"/>
    </source>
</evidence>
<feature type="compositionally biased region" description="Polar residues" evidence="1">
    <location>
        <begin position="1"/>
        <end position="11"/>
    </location>
</feature>
<feature type="compositionally biased region" description="Basic residues" evidence="1">
    <location>
        <begin position="12"/>
        <end position="23"/>
    </location>
</feature>
<dbReference type="OrthoDB" id="794541at2"/>